<dbReference type="Proteomes" id="UP000287651">
    <property type="component" value="Unassembled WGS sequence"/>
</dbReference>
<dbReference type="EMBL" id="AMZH03000418">
    <property type="protein sequence ID" value="RRT83860.1"/>
    <property type="molecule type" value="Genomic_DNA"/>
</dbReference>
<sequence>MPCESSEEMSLPSFCHCVKLSLRSAEVAYPYCATCFGRCYPNGATLIMEQRGMLDGVSQLLAAIPPPMMKGSRNSLDSKEEKHPTDGAGATMAENGALVNDEEPGSDNRTDQSSTGIVPTDMDMDGK</sequence>
<accession>A0A427B5V2</accession>
<reference evidence="2 3" key="1">
    <citation type="journal article" date="2014" name="Agronomy (Basel)">
        <title>A Draft Genome Sequence for Ensete ventricosum, the Drought-Tolerant Tree Against Hunger.</title>
        <authorList>
            <person name="Harrison J."/>
            <person name="Moore K.A."/>
            <person name="Paszkiewicz K."/>
            <person name="Jones T."/>
            <person name="Grant M."/>
            <person name="Ambacheew D."/>
            <person name="Muzemil S."/>
            <person name="Studholme D.J."/>
        </authorList>
    </citation>
    <scope>NUCLEOTIDE SEQUENCE [LARGE SCALE GENOMIC DNA]</scope>
</reference>
<evidence type="ECO:0000313" key="3">
    <source>
        <dbReference type="Proteomes" id="UP000287651"/>
    </source>
</evidence>
<organism evidence="2 3">
    <name type="scientific">Ensete ventricosum</name>
    <name type="common">Abyssinian banana</name>
    <name type="synonym">Musa ensete</name>
    <dbReference type="NCBI Taxonomy" id="4639"/>
    <lineage>
        <taxon>Eukaryota</taxon>
        <taxon>Viridiplantae</taxon>
        <taxon>Streptophyta</taxon>
        <taxon>Embryophyta</taxon>
        <taxon>Tracheophyta</taxon>
        <taxon>Spermatophyta</taxon>
        <taxon>Magnoliopsida</taxon>
        <taxon>Liliopsida</taxon>
        <taxon>Zingiberales</taxon>
        <taxon>Musaceae</taxon>
        <taxon>Ensete</taxon>
    </lineage>
</organism>
<comment type="caution">
    <text evidence="2">The sequence shown here is derived from an EMBL/GenBank/DDBJ whole genome shotgun (WGS) entry which is preliminary data.</text>
</comment>
<gene>
    <name evidence="2" type="ORF">B296_00016611</name>
</gene>
<protein>
    <submittedName>
        <fullName evidence="2">Uncharacterized protein</fullName>
    </submittedName>
</protein>
<dbReference type="AlphaFoldDB" id="A0A427B5V2"/>
<name>A0A427B5V2_ENSVE</name>
<feature type="region of interest" description="Disordered" evidence="1">
    <location>
        <begin position="65"/>
        <end position="127"/>
    </location>
</feature>
<proteinExistence type="predicted"/>
<feature type="compositionally biased region" description="Basic and acidic residues" evidence="1">
    <location>
        <begin position="76"/>
        <end position="85"/>
    </location>
</feature>
<evidence type="ECO:0000313" key="2">
    <source>
        <dbReference type="EMBL" id="RRT83860.1"/>
    </source>
</evidence>
<evidence type="ECO:0000256" key="1">
    <source>
        <dbReference type="SAM" id="MobiDB-lite"/>
    </source>
</evidence>